<dbReference type="PANTHER" id="PTHR24291">
    <property type="entry name" value="CYTOCHROME P450 FAMILY 4"/>
    <property type="match status" value="1"/>
</dbReference>
<dbReference type="Proteomes" id="UP000310541">
    <property type="component" value="Unassembled WGS sequence"/>
</dbReference>
<sequence length="443" mass="51075">MKVQSKVSSKSRLRGQLKEFRQDPLHFLMSNSELQGDVAHFRFGPQKVYLLTNPATVKQIMLNKEYAFAKSKNFRQLEPFVGKGLLTSEGELHRKQRQLIQPLFRADEVQRYGEEMVSLTDTYCRSFKDGETRLITRDMMNITLAVISKTMFSMELFETHETVGKPIDLALEIVTKRIRSLLKIPLSIPTKDNKQFNHSVQTLDRVIYHMINSRRNIASNDLLSVLMKATNEDGTMSDQQLRDECMTIFLAGHETTANALSWSFYLLAKHPLKRKKMLEELETVLGNRLPCSKDVELLPYTTNVIREALRLYPPAWLFGRDVTKAATLDALTLRKGDRLLISPYVMHRNAEYFTSPHLFKPERFEEGFLKKIPSYTYIPFGGGARVCIGNHFAMMEAVLLIATISQKFTFDLLEEQSSIEPYPLITLRPRNGLLMRVKDRTKK</sequence>
<name>A0A4U1MN17_9BACL</name>
<dbReference type="RefSeq" id="WP_136945956.1">
    <property type="nucleotide sequence ID" value="NZ_SWFM01000001.1"/>
</dbReference>
<evidence type="ECO:0000256" key="1">
    <source>
        <dbReference type="ARBA" id="ARBA00010617"/>
    </source>
</evidence>
<dbReference type="Pfam" id="PF00067">
    <property type="entry name" value="p450"/>
    <property type="match status" value="1"/>
</dbReference>
<dbReference type="SUPFAM" id="SSF48264">
    <property type="entry name" value="Cytochrome P450"/>
    <property type="match status" value="1"/>
</dbReference>
<evidence type="ECO:0000313" key="10">
    <source>
        <dbReference type="Proteomes" id="UP000310541"/>
    </source>
</evidence>
<dbReference type="EMBL" id="SWFM01000001">
    <property type="protein sequence ID" value="TKD72106.1"/>
    <property type="molecule type" value="Genomic_DNA"/>
</dbReference>
<evidence type="ECO:0000256" key="3">
    <source>
        <dbReference type="ARBA" id="ARBA00022723"/>
    </source>
</evidence>
<dbReference type="InterPro" id="IPR017972">
    <property type="entry name" value="Cyt_P450_CS"/>
</dbReference>
<evidence type="ECO:0000256" key="2">
    <source>
        <dbReference type="ARBA" id="ARBA00022617"/>
    </source>
</evidence>
<dbReference type="PROSITE" id="PS00086">
    <property type="entry name" value="CYTOCHROME_P450"/>
    <property type="match status" value="1"/>
</dbReference>
<keyword evidence="5 7" id="KW-0408">Iron</keyword>
<evidence type="ECO:0000256" key="7">
    <source>
        <dbReference type="PIRSR" id="PIRSR602401-1"/>
    </source>
</evidence>
<dbReference type="InterPro" id="IPR002401">
    <property type="entry name" value="Cyt_P450_E_grp-I"/>
</dbReference>
<dbReference type="GO" id="GO:0005506">
    <property type="term" value="F:iron ion binding"/>
    <property type="evidence" value="ECO:0007669"/>
    <property type="project" value="InterPro"/>
</dbReference>
<accession>A0A4U1MN17</accession>
<gene>
    <name evidence="9" type="ORF">FBF83_04720</name>
</gene>
<dbReference type="GO" id="GO:0016705">
    <property type="term" value="F:oxidoreductase activity, acting on paired donors, with incorporation or reduction of molecular oxygen"/>
    <property type="evidence" value="ECO:0007669"/>
    <property type="project" value="InterPro"/>
</dbReference>
<comment type="caution">
    <text evidence="9">The sequence shown here is derived from an EMBL/GenBank/DDBJ whole genome shotgun (WGS) entry which is preliminary data.</text>
</comment>
<dbReference type="InterPro" id="IPR050196">
    <property type="entry name" value="Cytochrome_P450_Monoox"/>
</dbReference>
<keyword evidence="6 8" id="KW-0503">Monooxygenase</keyword>
<evidence type="ECO:0000256" key="4">
    <source>
        <dbReference type="ARBA" id="ARBA00023002"/>
    </source>
</evidence>
<evidence type="ECO:0000256" key="5">
    <source>
        <dbReference type="ARBA" id="ARBA00023004"/>
    </source>
</evidence>
<evidence type="ECO:0000256" key="8">
    <source>
        <dbReference type="RuleBase" id="RU000461"/>
    </source>
</evidence>
<keyword evidence="3 7" id="KW-0479">Metal-binding</keyword>
<dbReference type="PRINTS" id="PR00463">
    <property type="entry name" value="EP450I"/>
</dbReference>
<dbReference type="InterPro" id="IPR001128">
    <property type="entry name" value="Cyt_P450"/>
</dbReference>
<dbReference type="Gene3D" id="1.10.630.10">
    <property type="entry name" value="Cytochrome P450"/>
    <property type="match status" value="1"/>
</dbReference>
<dbReference type="OrthoDB" id="9789468at2"/>
<comment type="cofactor">
    <cofactor evidence="7">
        <name>heme</name>
        <dbReference type="ChEBI" id="CHEBI:30413"/>
    </cofactor>
</comment>
<dbReference type="CDD" id="cd20620">
    <property type="entry name" value="CYP132-like"/>
    <property type="match status" value="1"/>
</dbReference>
<dbReference type="AlphaFoldDB" id="A0A4U1MN17"/>
<evidence type="ECO:0000256" key="6">
    <source>
        <dbReference type="ARBA" id="ARBA00023033"/>
    </source>
</evidence>
<keyword evidence="4 8" id="KW-0560">Oxidoreductase</keyword>
<dbReference type="InterPro" id="IPR036396">
    <property type="entry name" value="Cyt_P450_sf"/>
</dbReference>
<keyword evidence="2 7" id="KW-0349">Heme</keyword>
<proteinExistence type="inferred from homology"/>
<feature type="binding site" description="axial binding residue" evidence="7">
    <location>
        <position position="387"/>
    </location>
    <ligand>
        <name>heme</name>
        <dbReference type="ChEBI" id="CHEBI:30413"/>
    </ligand>
    <ligandPart>
        <name>Fe</name>
        <dbReference type="ChEBI" id="CHEBI:18248"/>
    </ligandPart>
</feature>
<dbReference type="PRINTS" id="PR00385">
    <property type="entry name" value="P450"/>
</dbReference>
<dbReference type="GO" id="GO:0020037">
    <property type="term" value="F:heme binding"/>
    <property type="evidence" value="ECO:0007669"/>
    <property type="project" value="InterPro"/>
</dbReference>
<comment type="similarity">
    <text evidence="1 8">Belongs to the cytochrome P450 family.</text>
</comment>
<protein>
    <submittedName>
        <fullName evidence="9">Cytochrome P450</fullName>
    </submittedName>
</protein>
<reference evidence="9 10" key="1">
    <citation type="submission" date="2019-04" db="EMBL/GenBank/DDBJ databases">
        <title>Genome sequence of Bacillus hwajinpoensis strain Y2.</title>
        <authorList>
            <person name="Fair J.L."/>
            <person name="Maclea K.S."/>
        </authorList>
    </citation>
    <scope>NUCLEOTIDE SEQUENCE [LARGE SCALE GENOMIC DNA]</scope>
    <source>
        <strain evidence="9 10">Y2</strain>
    </source>
</reference>
<dbReference type="PANTHER" id="PTHR24291:SF50">
    <property type="entry name" value="BIFUNCTIONAL ALBAFLAVENONE MONOOXYGENASE_TERPENE SYNTHASE"/>
    <property type="match status" value="1"/>
</dbReference>
<dbReference type="GO" id="GO:0004497">
    <property type="term" value="F:monooxygenase activity"/>
    <property type="evidence" value="ECO:0007669"/>
    <property type="project" value="UniProtKB-KW"/>
</dbReference>
<organism evidence="9 10">
    <name type="scientific">Guptibacillus hwajinpoensis</name>
    <dbReference type="NCBI Taxonomy" id="208199"/>
    <lineage>
        <taxon>Bacteria</taxon>
        <taxon>Bacillati</taxon>
        <taxon>Bacillota</taxon>
        <taxon>Bacilli</taxon>
        <taxon>Bacillales</taxon>
        <taxon>Guptibacillaceae</taxon>
        <taxon>Guptibacillus</taxon>
    </lineage>
</organism>
<evidence type="ECO:0000313" key="9">
    <source>
        <dbReference type="EMBL" id="TKD72106.1"/>
    </source>
</evidence>